<reference evidence="1" key="1">
    <citation type="journal article" date="2015" name="Nature">
        <title>Complex archaea that bridge the gap between prokaryotes and eukaryotes.</title>
        <authorList>
            <person name="Spang A."/>
            <person name="Saw J.H."/>
            <person name="Jorgensen S.L."/>
            <person name="Zaremba-Niedzwiedzka K."/>
            <person name="Martijn J."/>
            <person name="Lind A.E."/>
            <person name="van Eijk R."/>
            <person name="Schleper C."/>
            <person name="Guy L."/>
            <person name="Ettema T.J."/>
        </authorList>
    </citation>
    <scope>NUCLEOTIDE SEQUENCE</scope>
</reference>
<evidence type="ECO:0000313" key="1">
    <source>
        <dbReference type="EMBL" id="KKM90140.1"/>
    </source>
</evidence>
<gene>
    <name evidence="1" type="ORF">LCGC14_1241620</name>
</gene>
<dbReference type="AlphaFoldDB" id="A0A0F9NMT4"/>
<name>A0A0F9NMT4_9ZZZZ</name>
<proteinExistence type="predicted"/>
<comment type="caution">
    <text evidence="1">The sequence shown here is derived from an EMBL/GenBank/DDBJ whole genome shotgun (WGS) entry which is preliminary data.</text>
</comment>
<accession>A0A0F9NMT4</accession>
<organism evidence="1">
    <name type="scientific">marine sediment metagenome</name>
    <dbReference type="NCBI Taxonomy" id="412755"/>
    <lineage>
        <taxon>unclassified sequences</taxon>
        <taxon>metagenomes</taxon>
        <taxon>ecological metagenomes</taxon>
    </lineage>
</organism>
<sequence length="330" mass="37059">MPNQKNFPDEIQETPNLRPRRVSQEDRILLQDRKDGRRVEKEVVFGQTNRDVVEIFVFDELNNIVGHVNLRPNDKALRLIAFTPNQQVGIGQDQTPDVLQIDLVNVLLGLGSLDESGKPEGLPPGRYSIAVNLFRDEVGQEAGGVDRRLFISDISPSRKELRLRPAFSNDKVVHEINEFVEPSVPRFVAQAIVDQAFGISLDLSLSPAGISVESIDFTKFEEEIARLDQEANRENESTTANRIRRSGLGSNLFAIFGISVPQIRNRILDALAKDVKDLQIQDVELQKFIRDGIGRTLINIINSGQVDPRLQILNRDGVPITLTSTRLRTE</sequence>
<dbReference type="EMBL" id="LAZR01006713">
    <property type="protein sequence ID" value="KKM90140.1"/>
    <property type="molecule type" value="Genomic_DNA"/>
</dbReference>
<protein>
    <submittedName>
        <fullName evidence="1">Uncharacterized protein</fullName>
    </submittedName>
</protein>